<keyword evidence="2" id="KW-1003">Cell membrane</keyword>
<feature type="domain" description="MacB-like periplasmic core" evidence="9">
    <location>
        <begin position="15"/>
        <end position="235"/>
    </location>
</feature>
<evidence type="ECO:0000256" key="5">
    <source>
        <dbReference type="ARBA" id="ARBA00023136"/>
    </source>
</evidence>
<reference evidence="10 11" key="1">
    <citation type="journal article" date="2016" name="Nat. Commun.">
        <title>Thousands of microbial genomes shed light on interconnected biogeochemical processes in an aquifer system.</title>
        <authorList>
            <person name="Anantharaman K."/>
            <person name="Brown C.T."/>
            <person name="Hug L.A."/>
            <person name="Sharon I."/>
            <person name="Castelle C.J."/>
            <person name="Probst A.J."/>
            <person name="Thomas B.C."/>
            <person name="Singh A."/>
            <person name="Wilkins M.J."/>
            <person name="Karaoz U."/>
            <person name="Brodie E.L."/>
            <person name="Williams K.H."/>
            <person name="Hubbard S.S."/>
            <person name="Banfield J.F."/>
        </authorList>
    </citation>
    <scope>NUCLEOTIDE SEQUENCE [LARGE SCALE GENOMIC DNA]</scope>
</reference>
<keyword evidence="3 7" id="KW-0812">Transmembrane</keyword>
<evidence type="ECO:0000256" key="7">
    <source>
        <dbReference type="SAM" id="Phobius"/>
    </source>
</evidence>
<comment type="caution">
    <text evidence="10">The sequence shown here is derived from an EMBL/GenBank/DDBJ whole genome shotgun (WGS) entry which is preliminary data.</text>
</comment>
<evidence type="ECO:0000259" key="8">
    <source>
        <dbReference type="Pfam" id="PF02687"/>
    </source>
</evidence>
<feature type="transmembrane region" description="Helical" evidence="7">
    <location>
        <begin position="311"/>
        <end position="334"/>
    </location>
</feature>
<evidence type="ECO:0000256" key="1">
    <source>
        <dbReference type="ARBA" id="ARBA00004651"/>
    </source>
</evidence>
<evidence type="ECO:0000256" key="3">
    <source>
        <dbReference type="ARBA" id="ARBA00022692"/>
    </source>
</evidence>
<protein>
    <recommendedName>
        <fullName evidence="12">ABC transporter permease</fullName>
    </recommendedName>
</protein>
<dbReference type="Pfam" id="PF02687">
    <property type="entry name" value="FtsX"/>
    <property type="match status" value="1"/>
</dbReference>
<keyword evidence="5 7" id="KW-0472">Membrane</keyword>
<organism evidence="10 11">
    <name type="scientific">Candidatus Woykebacteria bacterium RBG_13_40_7b</name>
    <dbReference type="NCBI Taxonomy" id="1802594"/>
    <lineage>
        <taxon>Bacteria</taxon>
        <taxon>Candidatus Woykeibacteriota</taxon>
    </lineage>
</organism>
<proteinExistence type="inferred from homology"/>
<dbReference type="GO" id="GO:0005886">
    <property type="term" value="C:plasma membrane"/>
    <property type="evidence" value="ECO:0007669"/>
    <property type="project" value="UniProtKB-SubCell"/>
</dbReference>
<evidence type="ECO:0000256" key="2">
    <source>
        <dbReference type="ARBA" id="ARBA00022475"/>
    </source>
</evidence>
<dbReference type="InterPro" id="IPR003838">
    <property type="entry name" value="ABC3_permease_C"/>
</dbReference>
<dbReference type="PANTHER" id="PTHR30572:SF4">
    <property type="entry name" value="ABC TRANSPORTER PERMEASE YTRF"/>
    <property type="match status" value="1"/>
</dbReference>
<evidence type="ECO:0000256" key="4">
    <source>
        <dbReference type="ARBA" id="ARBA00022989"/>
    </source>
</evidence>
<evidence type="ECO:0000313" key="11">
    <source>
        <dbReference type="Proteomes" id="UP000177103"/>
    </source>
</evidence>
<dbReference type="EMBL" id="MHCQ01000049">
    <property type="protein sequence ID" value="OGY22849.1"/>
    <property type="molecule type" value="Genomic_DNA"/>
</dbReference>
<feature type="transmembrane region" description="Helical" evidence="7">
    <location>
        <begin position="259"/>
        <end position="288"/>
    </location>
</feature>
<name>A0A1G1W598_9BACT</name>
<comment type="subcellular location">
    <subcellularLocation>
        <location evidence="1">Cell membrane</location>
        <topology evidence="1">Multi-pass membrane protein</topology>
    </subcellularLocation>
</comment>
<dbReference type="AlphaFoldDB" id="A0A1G1W598"/>
<evidence type="ECO:0000256" key="6">
    <source>
        <dbReference type="ARBA" id="ARBA00038076"/>
    </source>
</evidence>
<sequence>MKTLRSIFRRKVRALLTIFGIAIGIFALVVMGSLAEKLNKLVQGGLDYYGTRITVQDSKTSMSFFGGTPLSISKVDEIKKIEGVKAAYPSVEMLKEDDISGVSFGVPDSIGGYDPDQMKDDPSAAMLTIATGRDIKKSDVEKAVLGSDMPKKLNARVGDTVTLKGKEFEVVGIYDKTFSAPDNSISINLPDAQELYLSTLPSAFKESVKKEDIATSISVLVKDGYDPNELTKKINESVKDVKALAPDEFKKQIASSVAIFNLIIFAVGLIALIVGSFSVINTMIMAVTERIREIGIKKAIGASSFRILREFVLEAAVIGFIGGLIGLGLGWGTVRIINYITAPSGQIIFLTTPRLAIGAVLFSTFLGAFAGLYPAWFAARLDPIKALRSE</sequence>
<dbReference type="InterPro" id="IPR025857">
    <property type="entry name" value="MacB_PCD"/>
</dbReference>
<dbReference type="PANTHER" id="PTHR30572">
    <property type="entry name" value="MEMBRANE COMPONENT OF TRANSPORTER-RELATED"/>
    <property type="match status" value="1"/>
</dbReference>
<dbReference type="Proteomes" id="UP000177103">
    <property type="component" value="Unassembled WGS sequence"/>
</dbReference>
<dbReference type="GO" id="GO:0022857">
    <property type="term" value="F:transmembrane transporter activity"/>
    <property type="evidence" value="ECO:0007669"/>
    <property type="project" value="TreeGrafter"/>
</dbReference>
<dbReference type="Pfam" id="PF12704">
    <property type="entry name" value="MacB_PCD"/>
    <property type="match status" value="1"/>
</dbReference>
<feature type="domain" description="ABC3 transporter permease C-terminal" evidence="8">
    <location>
        <begin position="266"/>
        <end position="383"/>
    </location>
</feature>
<evidence type="ECO:0000259" key="9">
    <source>
        <dbReference type="Pfam" id="PF12704"/>
    </source>
</evidence>
<evidence type="ECO:0008006" key="12">
    <source>
        <dbReference type="Google" id="ProtNLM"/>
    </source>
</evidence>
<evidence type="ECO:0000313" key="10">
    <source>
        <dbReference type="EMBL" id="OGY22849.1"/>
    </source>
</evidence>
<keyword evidence="4 7" id="KW-1133">Transmembrane helix</keyword>
<dbReference type="InterPro" id="IPR050250">
    <property type="entry name" value="Macrolide_Exporter_MacB"/>
</dbReference>
<comment type="similarity">
    <text evidence="6">Belongs to the ABC-4 integral membrane protein family.</text>
</comment>
<feature type="transmembrane region" description="Helical" evidence="7">
    <location>
        <begin position="12"/>
        <end position="34"/>
    </location>
</feature>
<feature type="transmembrane region" description="Helical" evidence="7">
    <location>
        <begin position="354"/>
        <end position="379"/>
    </location>
</feature>
<gene>
    <name evidence="10" type="ORF">A2Y57_02840</name>
</gene>
<accession>A0A1G1W598</accession>